<keyword evidence="3" id="KW-1185">Reference proteome</keyword>
<dbReference type="AlphaFoldDB" id="A0A4Z2FDI0"/>
<proteinExistence type="predicted"/>
<dbReference type="Proteomes" id="UP000314294">
    <property type="component" value="Unassembled WGS sequence"/>
</dbReference>
<comment type="caution">
    <text evidence="2">The sequence shown here is derived from an EMBL/GenBank/DDBJ whole genome shotgun (WGS) entry which is preliminary data.</text>
</comment>
<gene>
    <name evidence="2" type="ORF">EYF80_051008</name>
</gene>
<reference evidence="2 3" key="1">
    <citation type="submission" date="2019-03" db="EMBL/GenBank/DDBJ databases">
        <title>First draft genome of Liparis tanakae, snailfish: a comprehensive survey of snailfish specific genes.</title>
        <authorList>
            <person name="Kim W."/>
            <person name="Song I."/>
            <person name="Jeong J.-H."/>
            <person name="Kim D."/>
            <person name="Kim S."/>
            <person name="Ryu S."/>
            <person name="Song J.Y."/>
            <person name="Lee S.K."/>
        </authorList>
    </citation>
    <scope>NUCLEOTIDE SEQUENCE [LARGE SCALE GENOMIC DNA]</scope>
    <source>
        <tissue evidence="2">Muscle</tissue>
    </source>
</reference>
<sequence length="181" mass="18239">MGFGPHAPNNTHPPSSSSSSSPSPSSSSSSTTSSSSCATCSPACTHRVALLPNITPPASISSISSSTTTTVSPFLVSPALGLLGIPGPHPSSPPACSLTLLAMSWHYTRPHSGSCFDCETPRFLMLGPEVGGALPDTEAPLLLLLLLLSQPSPVDPAEGTREGLTPGPIGSVIGVLGPPEY</sequence>
<feature type="region of interest" description="Disordered" evidence="1">
    <location>
        <begin position="1"/>
        <end position="35"/>
    </location>
</feature>
<name>A0A4Z2FDI0_9TELE</name>
<feature type="compositionally biased region" description="Low complexity" evidence="1">
    <location>
        <begin position="13"/>
        <end position="35"/>
    </location>
</feature>
<organism evidence="2 3">
    <name type="scientific">Liparis tanakae</name>
    <name type="common">Tanaka's snailfish</name>
    <dbReference type="NCBI Taxonomy" id="230148"/>
    <lineage>
        <taxon>Eukaryota</taxon>
        <taxon>Metazoa</taxon>
        <taxon>Chordata</taxon>
        <taxon>Craniata</taxon>
        <taxon>Vertebrata</taxon>
        <taxon>Euteleostomi</taxon>
        <taxon>Actinopterygii</taxon>
        <taxon>Neopterygii</taxon>
        <taxon>Teleostei</taxon>
        <taxon>Neoteleostei</taxon>
        <taxon>Acanthomorphata</taxon>
        <taxon>Eupercaria</taxon>
        <taxon>Perciformes</taxon>
        <taxon>Cottioidei</taxon>
        <taxon>Cottales</taxon>
        <taxon>Liparidae</taxon>
        <taxon>Liparis</taxon>
    </lineage>
</organism>
<evidence type="ECO:0000313" key="2">
    <source>
        <dbReference type="EMBL" id="TNN38824.1"/>
    </source>
</evidence>
<protein>
    <submittedName>
        <fullName evidence="2">Uncharacterized protein</fullName>
    </submittedName>
</protein>
<evidence type="ECO:0000256" key="1">
    <source>
        <dbReference type="SAM" id="MobiDB-lite"/>
    </source>
</evidence>
<dbReference type="EMBL" id="SRLO01001334">
    <property type="protein sequence ID" value="TNN38824.1"/>
    <property type="molecule type" value="Genomic_DNA"/>
</dbReference>
<evidence type="ECO:0000313" key="3">
    <source>
        <dbReference type="Proteomes" id="UP000314294"/>
    </source>
</evidence>
<accession>A0A4Z2FDI0</accession>